<protein>
    <submittedName>
        <fullName evidence="1">Uncharacterized protein</fullName>
    </submittedName>
</protein>
<evidence type="ECO:0000313" key="1">
    <source>
        <dbReference type="EMBL" id="KAF2626772.1"/>
    </source>
</evidence>
<dbReference type="Proteomes" id="UP000799754">
    <property type="component" value="Unassembled WGS sequence"/>
</dbReference>
<name>A0ACB6RZS6_9PLEO</name>
<comment type="caution">
    <text evidence="1">The sequence shown here is derived from an EMBL/GenBank/DDBJ whole genome shotgun (WGS) entry which is preliminary data.</text>
</comment>
<dbReference type="EMBL" id="MU006719">
    <property type="protein sequence ID" value="KAF2626772.1"/>
    <property type="molecule type" value="Genomic_DNA"/>
</dbReference>
<reference evidence="1" key="1">
    <citation type="journal article" date="2020" name="Stud. Mycol.">
        <title>101 Dothideomycetes genomes: a test case for predicting lifestyles and emergence of pathogens.</title>
        <authorList>
            <person name="Haridas S."/>
            <person name="Albert R."/>
            <person name="Binder M."/>
            <person name="Bloem J."/>
            <person name="Labutti K."/>
            <person name="Salamov A."/>
            <person name="Andreopoulos B."/>
            <person name="Baker S."/>
            <person name="Barry K."/>
            <person name="Bills G."/>
            <person name="Bluhm B."/>
            <person name="Cannon C."/>
            <person name="Castanera R."/>
            <person name="Culley D."/>
            <person name="Daum C."/>
            <person name="Ezra D."/>
            <person name="Gonzalez J."/>
            <person name="Henrissat B."/>
            <person name="Kuo A."/>
            <person name="Liang C."/>
            <person name="Lipzen A."/>
            <person name="Lutzoni F."/>
            <person name="Magnuson J."/>
            <person name="Mondo S."/>
            <person name="Nolan M."/>
            <person name="Ohm R."/>
            <person name="Pangilinan J."/>
            <person name="Park H.-J."/>
            <person name="Ramirez L."/>
            <person name="Alfaro M."/>
            <person name="Sun H."/>
            <person name="Tritt A."/>
            <person name="Yoshinaga Y."/>
            <person name="Zwiers L.-H."/>
            <person name="Turgeon B."/>
            <person name="Goodwin S."/>
            <person name="Spatafora J."/>
            <person name="Crous P."/>
            <person name="Grigoriev I."/>
        </authorList>
    </citation>
    <scope>NUCLEOTIDE SEQUENCE</scope>
    <source>
        <strain evidence="1">CBS 525.71</strain>
    </source>
</reference>
<accession>A0ACB6RZS6</accession>
<evidence type="ECO:0000313" key="2">
    <source>
        <dbReference type="Proteomes" id="UP000799754"/>
    </source>
</evidence>
<gene>
    <name evidence="1" type="ORF">BU25DRAFT_440399</name>
</gene>
<proteinExistence type="predicted"/>
<sequence length="785" mass="89528">MRLLHYDGDGEGELRLTDVFVEEGKIASYVILSHTWAEVLLVDTCCIDKSNRDEFQHAIKSMFRWYQHASRCYAYLYDVSTSASITVEGEKVSELSWYSAFRMKLLAPRVLVFYAEGWTQLGDKASLQQEIHEITAIPLSALQGTPLFEFSANARLQWGQSRQTKLEEDRAYSLVGFFGVDLAPIYDIGYKEAFRRLQDEINKMDACLRDLYVTDPRHDKRRIEDAKGGLLKDASLWILSTSEFQEWYNGDHDSLLWIKGDPGKGKTMLVCNIANTLTEAKKRTDVLAYFFCQATDTRIINAAAALRGLLYMILEQQPSLTSHVQKKYEREGHKAFENSNSWILLTDILTNVLGEHFLQTTYLLVDARDECDKDLPKLVDFITRSSSLSSRIQSRLANVDRNIGLSLELNAESIATAVKSFIHHKEYVAANAQDTFLWVAVIFQSFREVPRRHAVSKLRAIPAGLDALYERMLQQISVTDEAHLCKQILAIAAAVYRPVTIHELGTLLQRDLDTHPEEIVEIVSLCGSFLTLRENVVYFVHQSAVDFISTTASHTIFPHGPRAVHRIILSRSLNIPDPLITWCYSCIYWVDHLCELNFSRADDCDIFNGAGAVENFLRQKYLYWLEALSLCQSLPKGVISMTKLANVVQERTVAPLLSELVIDAMRFLLYHRTMVEIYPLQTYVSALLFSPTQSHIRQFFQEDRLRWVTPLPDMEPECTSCLQTFEGHDEDATRIMFSDDSTIWDTDITDYLHMLEGHDCSIISIAFSQDANQLFSAAEDGTIKT</sequence>
<organism evidence="1 2">
    <name type="scientific">Macroventuria anomochaeta</name>
    <dbReference type="NCBI Taxonomy" id="301207"/>
    <lineage>
        <taxon>Eukaryota</taxon>
        <taxon>Fungi</taxon>
        <taxon>Dikarya</taxon>
        <taxon>Ascomycota</taxon>
        <taxon>Pezizomycotina</taxon>
        <taxon>Dothideomycetes</taxon>
        <taxon>Pleosporomycetidae</taxon>
        <taxon>Pleosporales</taxon>
        <taxon>Pleosporineae</taxon>
        <taxon>Didymellaceae</taxon>
        <taxon>Macroventuria</taxon>
    </lineage>
</organism>
<keyword evidence="2" id="KW-1185">Reference proteome</keyword>